<dbReference type="GO" id="GO:0003723">
    <property type="term" value="F:RNA binding"/>
    <property type="evidence" value="ECO:0007669"/>
    <property type="project" value="InterPro"/>
</dbReference>
<feature type="compositionally biased region" description="Low complexity" evidence="3">
    <location>
        <begin position="449"/>
        <end position="462"/>
    </location>
</feature>
<dbReference type="InterPro" id="IPR041093">
    <property type="entry name" value="Dis3l2-like_C"/>
</dbReference>
<evidence type="ECO:0000313" key="5">
    <source>
        <dbReference type="EMBL" id="WFD24523.1"/>
    </source>
</evidence>
<dbReference type="GO" id="GO:0006402">
    <property type="term" value="P:mRNA catabolic process"/>
    <property type="evidence" value="ECO:0007669"/>
    <property type="project" value="TreeGrafter"/>
</dbReference>
<dbReference type="InterPro" id="IPR012340">
    <property type="entry name" value="NA-bd_OB-fold"/>
</dbReference>
<feature type="region of interest" description="Disordered" evidence="3">
    <location>
        <begin position="1"/>
        <end position="144"/>
    </location>
</feature>
<feature type="compositionally biased region" description="Polar residues" evidence="3">
    <location>
        <begin position="121"/>
        <end position="130"/>
    </location>
</feature>
<dbReference type="InterPro" id="IPR022966">
    <property type="entry name" value="RNase_II/R_CS"/>
</dbReference>
<keyword evidence="6" id="KW-1185">Reference proteome</keyword>
<dbReference type="InterPro" id="IPR041505">
    <property type="entry name" value="Dis3_CSD2"/>
</dbReference>
<evidence type="ECO:0000256" key="3">
    <source>
        <dbReference type="SAM" id="MobiDB-lite"/>
    </source>
</evidence>
<dbReference type="Proteomes" id="UP001214415">
    <property type="component" value="Chromosome 6"/>
</dbReference>
<feature type="region of interest" description="Disordered" evidence="3">
    <location>
        <begin position="433"/>
        <end position="472"/>
    </location>
</feature>
<dbReference type="SUPFAM" id="SSF50249">
    <property type="entry name" value="Nucleic acid-binding proteins"/>
    <property type="match status" value="2"/>
</dbReference>
<dbReference type="PROSITE" id="PS01175">
    <property type="entry name" value="RIBONUCLEASE_II"/>
    <property type="match status" value="1"/>
</dbReference>
<evidence type="ECO:0000259" key="4">
    <source>
        <dbReference type="SMART" id="SM00955"/>
    </source>
</evidence>
<dbReference type="PANTHER" id="PTHR23355:SF9">
    <property type="entry name" value="DIS3-LIKE EXONUCLEASE 2"/>
    <property type="match status" value="1"/>
</dbReference>
<dbReference type="Gene3D" id="2.40.50.700">
    <property type="match status" value="1"/>
</dbReference>
<feature type="domain" description="RNB" evidence="4">
    <location>
        <begin position="660"/>
        <end position="980"/>
    </location>
</feature>
<protein>
    <submittedName>
        <fullName evidence="5">Translational repressor</fullName>
    </submittedName>
</protein>
<dbReference type="SMART" id="SM00955">
    <property type="entry name" value="RNB"/>
    <property type="match status" value="1"/>
</dbReference>
<evidence type="ECO:0000256" key="1">
    <source>
        <dbReference type="ARBA" id="ARBA00005785"/>
    </source>
</evidence>
<dbReference type="Pfam" id="PF00773">
    <property type="entry name" value="RNB"/>
    <property type="match status" value="1"/>
</dbReference>
<feature type="compositionally biased region" description="Basic and acidic residues" evidence="3">
    <location>
        <begin position="525"/>
        <end position="535"/>
    </location>
</feature>
<feature type="region of interest" description="Disordered" evidence="3">
    <location>
        <begin position="522"/>
        <end position="552"/>
    </location>
</feature>
<comment type="similarity">
    <text evidence="1 2">Belongs to the RNR ribonuclease family.</text>
</comment>
<evidence type="ECO:0000256" key="2">
    <source>
        <dbReference type="RuleBase" id="RU003901"/>
    </source>
</evidence>
<dbReference type="FunFam" id="2.40.50.700:FF:000002">
    <property type="entry name" value="Cell wall biogenesis protein"/>
    <property type="match status" value="1"/>
</dbReference>
<dbReference type="GO" id="GO:0000175">
    <property type="term" value="F:3'-5'-RNA exonuclease activity"/>
    <property type="evidence" value="ECO:0007669"/>
    <property type="project" value="TreeGrafter"/>
</dbReference>
<feature type="compositionally biased region" description="Low complexity" evidence="3">
    <location>
        <begin position="32"/>
        <end position="46"/>
    </location>
</feature>
<dbReference type="GO" id="GO:0000932">
    <property type="term" value="C:P-body"/>
    <property type="evidence" value="ECO:0007669"/>
    <property type="project" value="TreeGrafter"/>
</dbReference>
<dbReference type="InterPro" id="IPR001900">
    <property type="entry name" value="RNase_II/R"/>
</dbReference>
<dbReference type="EMBL" id="CP119905">
    <property type="protein sequence ID" value="WFD24523.1"/>
    <property type="molecule type" value="Genomic_DNA"/>
</dbReference>
<organism evidence="5 6">
    <name type="scientific">Malassezia equina</name>
    <dbReference type="NCBI Taxonomy" id="1381935"/>
    <lineage>
        <taxon>Eukaryota</taxon>
        <taxon>Fungi</taxon>
        <taxon>Dikarya</taxon>
        <taxon>Basidiomycota</taxon>
        <taxon>Ustilaginomycotina</taxon>
        <taxon>Malasseziomycetes</taxon>
        <taxon>Malasseziales</taxon>
        <taxon>Malasseziaceae</taxon>
        <taxon>Malassezia</taxon>
    </lineage>
</organism>
<dbReference type="AlphaFoldDB" id="A0AAF0EFA5"/>
<name>A0AAF0EFA5_9BASI</name>
<proteinExistence type="inferred from homology"/>
<reference evidence="5" key="1">
    <citation type="submission" date="2023-03" db="EMBL/GenBank/DDBJ databases">
        <title>Mating type loci evolution in Malassezia.</title>
        <authorList>
            <person name="Coelho M.A."/>
        </authorList>
    </citation>
    <scope>NUCLEOTIDE SEQUENCE</scope>
    <source>
        <strain evidence="5">CBS 12830</strain>
    </source>
</reference>
<accession>A0AAF0EFA5</accession>
<feature type="compositionally biased region" description="Basic and acidic residues" evidence="3">
    <location>
        <begin position="433"/>
        <end position="448"/>
    </location>
</feature>
<dbReference type="InterPro" id="IPR050180">
    <property type="entry name" value="RNR_Ribonuclease"/>
</dbReference>
<feature type="region of interest" description="Disordered" evidence="3">
    <location>
        <begin position="177"/>
        <end position="241"/>
    </location>
</feature>
<dbReference type="Pfam" id="PF17877">
    <property type="entry name" value="Dis3l2_C_term"/>
    <property type="match status" value="1"/>
</dbReference>
<dbReference type="PANTHER" id="PTHR23355">
    <property type="entry name" value="RIBONUCLEASE"/>
    <property type="match status" value="1"/>
</dbReference>
<gene>
    <name evidence="5" type="primary">SSD1</name>
    <name evidence="5" type="ORF">MEQU1_003225</name>
</gene>
<dbReference type="Gene3D" id="2.40.50.140">
    <property type="entry name" value="Nucleic acid-binding proteins"/>
    <property type="match status" value="1"/>
</dbReference>
<sequence>MSAPPDGARAPATGAGMSSDDVRRAKNISVSQEQLLRAQLEQLGLDPSEDEPPLPPSWSAGPREPARDWPSANVWAPSSLDTLGLPTSRPWDSSMAPVRNAPPSIGLPMRRAGDMNPSFRFPSSQPTYVPNSAPAASAEDVEQQRQAIQQQIEQLQRQQEQLQWQQQLLRPSGAQRTAFDAAPGGASRAHRSPYHVTSGDASSGLRVPPLSFAPRHASDGSASGRAPREGTKPSHTRHASYQLSSELSPQFLMAGGGLLNLATLSVAGGWGDLADGFSDAPVEWAHRPSGRHMRSSSTSAAQWRVPTQEDLQAGLPQAQAQLAALHRSRQQMAPAMHGRSMSHGRSASMGGYAPRRALFGSYLPQSSLPLLLLAGKLVVGVLRVNKRNRSDAWVSTEVLGHDIFISGSKDRNRALEGDLVAVELLDPQEVWQTKREKVDKKKRKEESSGHAAPSALAAPVSSRRPDKARDDMEVEGAQLTLIEDEEESELSPPALAGHVVAIVERMPGQIFPGTLALLRPSSAATKEKQQAERSGSHSTPLADDDAGAPRPKIVWFRPSDKRVPLVAIPADQAPDDFWDEQQQDKYSRTLFVACIKRWPITSLHPFGALVDQLGPIGSLPAESQAVLRTYCQSHTLPFSEAALLSVPSPTWTIPVAERTRRAFTAFTLGARGPREVAFSMDVDGDTLTLGVHAADIAYFVPSGSALDREARRRGASVALMDRLYDMFPPSLLAHVALHPAREALTQSVVFTAERHAVTHVWMGRSTVRVAEDSAPEALNAMLEGQAPAEGVFTALPLACALLARWRSERVQRGALLRPSTSLHCALAPDGAPMACEARSEANRVHELFDELCVRANTAVAHRLVAALPDTALLCRQAAPSEHALSELAVHVRPLGVDVSHVTPAQLPRAVQALPAAARPAADALLAKALPAPKLYAPGLVDMAHFPHYALAEPLYTLFTSPLQRFADVQVHRQLDAVLQGVHVEQDAEAVAKLAQQCHVKLRAARMAESQSQHLYLCDWLVRTSMHSLEPREAFVFAVRATSFDVRVPSLAVEKRVHLDCLPLHAASWDAHSRQLTLQWRAGVHPIAWLAQAIDDAACARLWAQHETRLCLASGTAQRIAPLTHLCVYVLADMDKSPPTLKVVPVPP</sequence>
<dbReference type="Gene3D" id="2.40.50.690">
    <property type="match status" value="1"/>
</dbReference>
<evidence type="ECO:0000313" key="6">
    <source>
        <dbReference type="Proteomes" id="UP001214415"/>
    </source>
</evidence>
<dbReference type="Pfam" id="PF17849">
    <property type="entry name" value="OB_Dis3"/>
    <property type="match status" value="1"/>
</dbReference>